<evidence type="ECO:0000259" key="5">
    <source>
        <dbReference type="PROSITE" id="PS50111"/>
    </source>
</evidence>
<dbReference type="PANTHER" id="PTHR32089:SF112">
    <property type="entry name" value="LYSOZYME-LIKE PROTEIN-RELATED"/>
    <property type="match status" value="1"/>
</dbReference>
<evidence type="ECO:0000256" key="1">
    <source>
        <dbReference type="ARBA" id="ARBA00023224"/>
    </source>
</evidence>
<sequence>MLGTILSRVIGLVFCVAVAATSFLWMDRLTAAGVLALTMGVAFLVVLRLLAPLTELRRALELLAEGRTDFVVPYRDRRDEAGAMARAVETIRAGKAAVDRMIEDDRASLERRQARMERRDRRIGSFEQALTSVSISLSAAAGHMGEQSGRLGEVATATAASASAVASAAAQSTANVEAVAAATEELSASIQDIVRQVSESSAIARLSVEQAERTNATVAGLADAATRIGEIVALIGSIAEQTNLLALNATIEAARAGEAGKGFAIVAAEVKGLATQTARATEDISTQIAALQQVAGDAAGAISGIGGTIRRIAAIVSAIASAVERQETSTREIARNVTQVNDGTRVVTEHADRALTKASEASGMAEDGRAVVTRLAGHTEALREHLESFINDMRAA</sequence>
<evidence type="ECO:0000313" key="7">
    <source>
        <dbReference type="EMBL" id="GEO37107.1"/>
    </source>
</evidence>
<dbReference type="RefSeq" id="WP_052832115.1">
    <property type="nucleotide sequence ID" value="NZ_BJYZ01000004.1"/>
</dbReference>
<dbReference type="GO" id="GO:0007165">
    <property type="term" value="P:signal transduction"/>
    <property type="evidence" value="ECO:0007669"/>
    <property type="project" value="UniProtKB-KW"/>
</dbReference>
<keyword evidence="4" id="KW-0472">Membrane</keyword>
<protein>
    <recommendedName>
        <fullName evidence="9">Methyl-accepting chemotaxis protein</fullName>
    </recommendedName>
</protein>
<dbReference type="Gene3D" id="1.10.8.500">
    <property type="entry name" value="HAMP domain in histidine kinase"/>
    <property type="match status" value="1"/>
</dbReference>
<dbReference type="PROSITE" id="PS50111">
    <property type="entry name" value="CHEMOTAXIS_TRANSDUC_2"/>
    <property type="match status" value="1"/>
</dbReference>
<feature type="domain" description="Methyl-accepting transducer" evidence="5">
    <location>
        <begin position="133"/>
        <end position="365"/>
    </location>
</feature>
<evidence type="ECO:0000256" key="2">
    <source>
        <dbReference type="ARBA" id="ARBA00029447"/>
    </source>
</evidence>
<accession>A0A512DKW0</accession>
<feature type="transmembrane region" description="Helical" evidence="4">
    <location>
        <begin position="5"/>
        <end position="25"/>
    </location>
</feature>
<dbReference type="Pfam" id="PF00015">
    <property type="entry name" value="MCPsignal"/>
    <property type="match status" value="1"/>
</dbReference>
<dbReference type="EMBL" id="BJYZ01000004">
    <property type="protein sequence ID" value="GEO37107.1"/>
    <property type="molecule type" value="Genomic_DNA"/>
</dbReference>
<dbReference type="AlphaFoldDB" id="A0A512DKW0"/>
<evidence type="ECO:0000313" key="8">
    <source>
        <dbReference type="Proteomes" id="UP000321523"/>
    </source>
</evidence>
<dbReference type="GO" id="GO:0016020">
    <property type="term" value="C:membrane"/>
    <property type="evidence" value="ECO:0007669"/>
    <property type="project" value="InterPro"/>
</dbReference>
<comment type="caution">
    <text evidence="7">The sequence shown here is derived from an EMBL/GenBank/DDBJ whole genome shotgun (WGS) entry which is preliminary data.</text>
</comment>
<feature type="transmembrane region" description="Helical" evidence="4">
    <location>
        <begin position="31"/>
        <end position="51"/>
    </location>
</feature>
<evidence type="ECO:0000256" key="4">
    <source>
        <dbReference type="SAM" id="Phobius"/>
    </source>
</evidence>
<dbReference type="SMART" id="SM00283">
    <property type="entry name" value="MA"/>
    <property type="match status" value="1"/>
</dbReference>
<keyword evidence="8" id="KW-1185">Reference proteome</keyword>
<organism evidence="7 8">
    <name type="scientific">Skermanella aerolata</name>
    <dbReference type="NCBI Taxonomy" id="393310"/>
    <lineage>
        <taxon>Bacteria</taxon>
        <taxon>Pseudomonadati</taxon>
        <taxon>Pseudomonadota</taxon>
        <taxon>Alphaproteobacteria</taxon>
        <taxon>Rhodospirillales</taxon>
        <taxon>Azospirillaceae</taxon>
        <taxon>Skermanella</taxon>
    </lineage>
</organism>
<dbReference type="Gene3D" id="1.10.287.950">
    <property type="entry name" value="Methyl-accepting chemotaxis protein"/>
    <property type="match status" value="1"/>
</dbReference>
<reference evidence="7 8" key="1">
    <citation type="submission" date="2019-07" db="EMBL/GenBank/DDBJ databases">
        <title>Whole genome shotgun sequence of Skermanella aerolata NBRC 106429.</title>
        <authorList>
            <person name="Hosoyama A."/>
            <person name="Uohara A."/>
            <person name="Ohji S."/>
            <person name="Ichikawa N."/>
        </authorList>
    </citation>
    <scope>NUCLEOTIDE SEQUENCE [LARGE SCALE GENOMIC DNA]</scope>
    <source>
        <strain evidence="7 8">NBRC 106429</strain>
    </source>
</reference>
<dbReference type="InterPro" id="IPR004089">
    <property type="entry name" value="MCPsignal_dom"/>
</dbReference>
<dbReference type="InterPro" id="IPR003660">
    <property type="entry name" value="HAMP_dom"/>
</dbReference>
<dbReference type="PROSITE" id="PS50885">
    <property type="entry name" value="HAMP"/>
    <property type="match status" value="1"/>
</dbReference>
<name>A0A512DKW0_9PROT</name>
<dbReference type="SUPFAM" id="SSF58104">
    <property type="entry name" value="Methyl-accepting chemotaxis protein (MCP) signaling domain"/>
    <property type="match status" value="1"/>
</dbReference>
<dbReference type="PANTHER" id="PTHR32089">
    <property type="entry name" value="METHYL-ACCEPTING CHEMOTAXIS PROTEIN MCPB"/>
    <property type="match status" value="1"/>
</dbReference>
<gene>
    <name evidence="7" type="ORF">SAE02_12550</name>
</gene>
<evidence type="ECO:0000256" key="3">
    <source>
        <dbReference type="PROSITE-ProRule" id="PRU00284"/>
    </source>
</evidence>
<evidence type="ECO:0008006" key="9">
    <source>
        <dbReference type="Google" id="ProtNLM"/>
    </source>
</evidence>
<evidence type="ECO:0000259" key="6">
    <source>
        <dbReference type="PROSITE" id="PS50885"/>
    </source>
</evidence>
<proteinExistence type="inferred from homology"/>
<keyword evidence="4" id="KW-0812">Transmembrane</keyword>
<keyword evidence="4" id="KW-1133">Transmembrane helix</keyword>
<dbReference type="Proteomes" id="UP000321523">
    <property type="component" value="Unassembled WGS sequence"/>
</dbReference>
<comment type="similarity">
    <text evidence="2">Belongs to the methyl-accepting chemotaxis (MCP) protein family.</text>
</comment>
<keyword evidence="1 3" id="KW-0807">Transducer</keyword>
<feature type="domain" description="HAMP" evidence="6">
    <location>
        <begin position="47"/>
        <end position="100"/>
    </location>
</feature>